<dbReference type="InterPro" id="IPR035979">
    <property type="entry name" value="RBD_domain_sf"/>
</dbReference>
<feature type="compositionally biased region" description="Basic and acidic residues" evidence="3">
    <location>
        <begin position="42"/>
        <end position="52"/>
    </location>
</feature>
<dbReference type="Proteomes" id="UP000193920">
    <property type="component" value="Unassembled WGS sequence"/>
</dbReference>
<feature type="region of interest" description="Disordered" evidence="3">
    <location>
        <begin position="1"/>
        <end position="57"/>
    </location>
</feature>
<dbReference type="STRING" id="1754190.A0A1Y1Z757"/>
<dbReference type="InterPro" id="IPR000504">
    <property type="entry name" value="RRM_dom"/>
</dbReference>
<feature type="domain" description="RRM" evidence="4">
    <location>
        <begin position="74"/>
        <end position="151"/>
    </location>
</feature>
<keyword evidence="6" id="KW-1185">Reference proteome</keyword>
<dbReference type="EMBL" id="MCOG01000442">
    <property type="protein sequence ID" value="ORY06046.1"/>
    <property type="molecule type" value="Genomic_DNA"/>
</dbReference>
<feature type="compositionally biased region" description="Basic and acidic residues" evidence="3">
    <location>
        <begin position="9"/>
        <end position="22"/>
    </location>
</feature>
<proteinExistence type="predicted"/>
<organism evidence="5 6">
    <name type="scientific">Neocallimastix californiae</name>
    <dbReference type="NCBI Taxonomy" id="1754190"/>
    <lineage>
        <taxon>Eukaryota</taxon>
        <taxon>Fungi</taxon>
        <taxon>Fungi incertae sedis</taxon>
        <taxon>Chytridiomycota</taxon>
        <taxon>Chytridiomycota incertae sedis</taxon>
        <taxon>Neocallimastigomycetes</taxon>
        <taxon>Neocallimastigales</taxon>
        <taxon>Neocallimastigaceae</taxon>
        <taxon>Neocallimastix</taxon>
    </lineage>
</organism>
<accession>A0A1Y1Z757</accession>
<feature type="region of interest" description="Disordered" evidence="3">
    <location>
        <begin position="151"/>
        <end position="207"/>
    </location>
</feature>
<evidence type="ECO:0000256" key="1">
    <source>
        <dbReference type="ARBA" id="ARBA00022884"/>
    </source>
</evidence>
<sequence>MSSLLDMSLDERIQKSKRENRNSFRRKNRKSNYYNNRGINDQWKHDKYDDNNGGRNRRQIFSRIGNRSGGSSNSSVLVTNLHWEVSESDLKKLFEEVGDVSKVRIKYDKAGRSDGEATVVFTSRSDAQDAVDKFDGYELNGMEMKVEIDYSHSSRDNNNDSRKGRGSILSRLGKGKGFKNRQNNSRNDRFNNNRNSRGRNQRETITKEMLDEEMDRYMSNEMDVEVNESNGEAAPVSRNLVSYVDEDLPVKGDINTNA</sequence>
<dbReference type="PANTHER" id="PTHR19965">
    <property type="entry name" value="RNA AND EXPORT FACTOR BINDING PROTEIN"/>
    <property type="match status" value="1"/>
</dbReference>
<dbReference type="OrthoDB" id="346839at2759"/>
<evidence type="ECO:0000313" key="6">
    <source>
        <dbReference type="Proteomes" id="UP000193920"/>
    </source>
</evidence>
<dbReference type="InterPro" id="IPR051229">
    <property type="entry name" value="ALYREF_mRNA_export"/>
</dbReference>
<dbReference type="Gene3D" id="3.30.70.330">
    <property type="match status" value="1"/>
</dbReference>
<dbReference type="AlphaFoldDB" id="A0A1Y1Z757"/>
<dbReference type="GO" id="GO:0003729">
    <property type="term" value="F:mRNA binding"/>
    <property type="evidence" value="ECO:0007669"/>
    <property type="project" value="TreeGrafter"/>
</dbReference>
<dbReference type="PANTHER" id="PTHR19965:SF82">
    <property type="entry name" value="THO COMPLEX SUBUNIT 4"/>
    <property type="match status" value="1"/>
</dbReference>
<dbReference type="CDD" id="cd12418">
    <property type="entry name" value="RRM_Aly_REF_like"/>
    <property type="match status" value="1"/>
</dbReference>
<dbReference type="GO" id="GO:0006406">
    <property type="term" value="P:mRNA export from nucleus"/>
    <property type="evidence" value="ECO:0007669"/>
    <property type="project" value="TreeGrafter"/>
</dbReference>
<comment type="caution">
    <text evidence="5">The sequence shown here is derived from an EMBL/GenBank/DDBJ whole genome shotgun (WGS) entry which is preliminary data.</text>
</comment>
<dbReference type="InterPro" id="IPR012677">
    <property type="entry name" value="Nucleotide-bd_a/b_plait_sf"/>
</dbReference>
<evidence type="ECO:0000259" key="4">
    <source>
        <dbReference type="PROSITE" id="PS50102"/>
    </source>
</evidence>
<dbReference type="Pfam" id="PF00076">
    <property type="entry name" value="RRM_1"/>
    <property type="match status" value="1"/>
</dbReference>
<reference evidence="5 6" key="1">
    <citation type="submission" date="2016-08" db="EMBL/GenBank/DDBJ databases">
        <title>A Parts List for Fungal Cellulosomes Revealed by Comparative Genomics.</title>
        <authorList>
            <consortium name="DOE Joint Genome Institute"/>
            <person name="Haitjema C.H."/>
            <person name="Gilmore S.P."/>
            <person name="Henske J.K."/>
            <person name="Solomon K.V."/>
            <person name="De Groot R."/>
            <person name="Kuo A."/>
            <person name="Mondo S.J."/>
            <person name="Salamov A.A."/>
            <person name="Labutti K."/>
            <person name="Zhao Z."/>
            <person name="Chiniquy J."/>
            <person name="Barry K."/>
            <person name="Brewer H.M."/>
            <person name="Purvine S.O."/>
            <person name="Wright A.T."/>
            <person name="Boxma B."/>
            <person name="Van Alen T."/>
            <person name="Hackstein J.H."/>
            <person name="Baker S.E."/>
            <person name="Grigoriev I.V."/>
            <person name="O'Malley M.A."/>
        </authorList>
    </citation>
    <scope>NUCLEOTIDE SEQUENCE [LARGE SCALE GENOMIC DNA]</scope>
    <source>
        <strain evidence="5 6">G1</strain>
    </source>
</reference>
<dbReference type="SMART" id="SM00360">
    <property type="entry name" value="RRM"/>
    <property type="match status" value="1"/>
</dbReference>
<evidence type="ECO:0000256" key="2">
    <source>
        <dbReference type="PROSITE-ProRule" id="PRU00176"/>
    </source>
</evidence>
<evidence type="ECO:0000313" key="5">
    <source>
        <dbReference type="EMBL" id="ORY06046.1"/>
    </source>
</evidence>
<name>A0A1Y1Z757_9FUNG</name>
<protein>
    <submittedName>
        <fullName evidence="5">RNA-binding domain-containing protein</fullName>
    </submittedName>
</protein>
<dbReference type="GO" id="GO:0005634">
    <property type="term" value="C:nucleus"/>
    <property type="evidence" value="ECO:0007669"/>
    <property type="project" value="TreeGrafter"/>
</dbReference>
<dbReference type="SUPFAM" id="SSF54928">
    <property type="entry name" value="RNA-binding domain, RBD"/>
    <property type="match status" value="1"/>
</dbReference>
<gene>
    <name evidence="5" type="ORF">LY90DRAFT_709222</name>
</gene>
<dbReference type="PROSITE" id="PS50102">
    <property type="entry name" value="RRM"/>
    <property type="match status" value="1"/>
</dbReference>
<keyword evidence="1 2" id="KW-0694">RNA-binding</keyword>
<feature type="compositionally biased region" description="Basic and acidic residues" evidence="3">
    <location>
        <begin position="151"/>
        <end position="163"/>
    </location>
</feature>
<evidence type="ECO:0000256" key="3">
    <source>
        <dbReference type="SAM" id="MobiDB-lite"/>
    </source>
</evidence>